<dbReference type="InterPro" id="IPR029001">
    <property type="entry name" value="ITPase-like_fam"/>
</dbReference>
<sequence length="204" mass="22052">MAQPLILASSSPYRRALLRQLQLPFQYAAPLTDEETKPGENAGTRALRLAEEKARALACTYPQALIIGADQVAECSGHILHKPGSRERAIAQLGTCAGKRATFHTGLSVLDSASGRQSTCLETYTVYFRPLSKAQIERYVELEKPYDCAGAFKVEGLGITLFEKLEGTDINTLVGLPLIRLTDLLCEHGMDPLAPPLKTPGAAS</sequence>
<comment type="subcellular location">
    <subcellularLocation>
        <location evidence="1 5">Cytoplasm</location>
    </subcellularLocation>
</comment>
<dbReference type="EC" id="3.6.1.-" evidence="5"/>
<accession>A0ABY9E8S0</accession>
<feature type="site" description="Important for substrate specificity" evidence="5">
    <location>
        <position position="13"/>
    </location>
</feature>
<evidence type="ECO:0000256" key="1">
    <source>
        <dbReference type="ARBA" id="ARBA00004496"/>
    </source>
</evidence>
<evidence type="ECO:0000256" key="4">
    <source>
        <dbReference type="ARBA" id="ARBA00023080"/>
    </source>
</evidence>
<dbReference type="Gene3D" id="3.90.950.10">
    <property type="match status" value="1"/>
</dbReference>
<evidence type="ECO:0000256" key="3">
    <source>
        <dbReference type="ARBA" id="ARBA00022801"/>
    </source>
</evidence>
<dbReference type="Proteomes" id="UP001321520">
    <property type="component" value="Chromosome"/>
</dbReference>
<dbReference type="InterPro" id="IPR003697">
    <property type="entry name" value="Maf-like"/>
</dbReference>
<comment type="cofactor">
    <cofactor evidence="5">
        <name>a divalent metal cation</name>
        <dbReference type="ChEBI" id="CHEBI:60240"/>
    </cofactor>
</comment>
<feature type="active site" description="Proton acceptor" evidence="5">
    <location>
        <position position="70"/>
    </location>
</feature>
<proteinExistence type="inferred from homology"/>
<evidence type="ECO:0000313" key="7">
    <source>
        <dbReference type="Proteomes" id="UP001321520"/>
    </source>
</evidence>
<dbReference type="PANTHER" id="PTHR43213">
    <property type="entry name" value="BIFUNCTIONAL DTTP/UTP PYROPHOSPHATASE/METHYLTRANSFERASE PROTEIN-RELATED"/>
    <property type="match status" value="1"/>
</dbReference>
<dbReference type="PANTHER" id="PTHR43213:SF10">
    <property type="entry name" value="7-METHYL-GTP PYROPHOSPHATASE"/>
    <property type="match status" value="1"/>
</dbReference>
<keyword evidence="7" id="KW-1185">Reference proteome</keyword>
<dbReference type="CDD" id="cd00555">
    <property type="entry name" value="Maf"/>
    <property type="match status" value="1"/>
</dbReference>
<comment type="function">
    <text evidence="5">Nucleoside triphosphate pyrophosphatase that hydrolyzes 7-methyl-GTP (m(7)GTP). May have a dual role in cell division arrest and in preventing the incorporation of modified nucleotides into cellular nucleic acids.</text>
</comment>
<dbReference type="HAMAP" id="MF_00528">
    <property type="entry name" value="Maf"/>
    <property type="match status" value="1"/>
</dbReference>
<feature type="site" description="Important for substrate specificity" evidence="5">
    <location>
        <position position="155"/>
    </location>
</feature>
<dbReference type="PIRSF" id="PIRSF006305">
    <property type="entry name" value="Maf"/>
    <property type="match status" value="1"/>
</dbReference>
<evidence type="ECO:0000313" key="6">
    <source>
        <dbReference type="EMBL" id="WKD48513.1"/>
    </source>
</evidence>
<reference evidence="6 7" key="1">
    <citation type="submission" date="2022-05" db="EMBL/GenBank/DDBJ databases">
        <title>Microbulbifer sp. nov., isolated from sponge.</title>
        <authorList>
            <person name="Gao L."/>
        </authorList>
    </citation>
    <scope>NUCLEOTIDE SEQUENCE [LARGE SCALE GENOMIC DNA]</scope>
    <source>
        <strain evidence="6 7">MI-G</strain>
    </source>
</reference>
<dbReference type="RefSeq" id="WP_301414271.1">
    <property type="nucleotide sequence ID" value="NZ_CP098023.1"/>
</dbReference>
<feature type="site" description="Important for substrate specificity" evidence="5">
    <location>
        <position position="71"/>
    </location>
</feature>
<organism evidence="6 7">
    <name type="scientific">Microbulbifer spongiae</name>
    <dbReference type="NCBI Taxonomy" id="2944933"/>
    <lineage>
        <taxon>Bacteria</taxon>
        <taxon>Pseudomonadati</taxon>
        <taxon>Pseudomonadota</taxon>
        <taxon>Gammaproteobacteria</taxon>
        <taxon>Cellvibrionales</taxon>
        <taxon>Microbulbiferaceae</taxon>
        <taxon>Microbulbifer</taxon>
    </lineage>
</organism>
<protein>
    <recommendedName>
        <fullName evidence="5">7-methyl-GTP pyrophosphatase</fullName>
        <shortName evidence="5">m(7)GTP pyrophosphatase</shortName>
        <ecNumber evidence="5">3.6.1.-</ecNumber>
    </recommendedName>
</protein>
<keyword evidence="2 5" id="KW-0963">Cytoplasm</keyword>
<name>A0ABY9E8S0_9GAMM</name>
<keyword evidence="4 5" id="KW-0546">Nucleotide metabolism</keyword>
<dbReference type="NCBIfam" id="TIGR00172">
    <property type="entry name" value="maf"/>
    <property type="match status" value="1"/>
</dbReference>
<dbReference type="SUPFAM" id="SSF52972">
    <property type="entry name" value="ITPase-like"/>
    <property type="match status" value="1"/>
</dbReference>
<comment type="similarity">
    <text evidence="5">Belongs to the Maf family. YceF subfamily.</text>
</comment>
<dbReference type="Pfam" id="PF02545">
    <property type="entry name" value="Maf"/>
    <property type="match status" value="1"/>
</dbReference>
<keyword evidence="3 5" id="KW-0378">Hydrolase</keyword>
<gene>
    <name evidence="6" type="ORF">M8T91_11310</name>
</gene>
<evidence type="ECO:0000256" key="2">
    <source>
        <dbReference type="ARBA" id="ARBA00022490"/>
    </source>
</evidence>
<comment type="caution">
    <text evidence="5">Lacks conserved residue(s) required for the propagation of feature annotation.</text>
</comment>
<dbReference type="EMBL" id="CP098023">
    <property type="protein sequence ID" value="WKD48513.1"/>
    <property type="molecule type" value="Genomic_DNA"/>
</dbReference>
<evidence type="ECO:0000256" key="5">
    <source>
        <dbReference type="HAMAP-Rule" id="MF_00528"/>
    </source>
</evidence>
<comment type="catalytic activity">
    <reaction evidence="5">
        <text>N(7)-methyl-GTP + H2O = N(7)-methyl-GMP + diphosphate + H(+)</text>
        <dbReference type="Rhea" id="RHEA:58744"/>
        <dbReference type="ChEBI" id="CHEBI:15377"/>
        <dbReference type="ChEBI" id="CHEBI:15378"/>
        <dbReference type="ChEBI" id="CHEBI:33019"/>
        <dbReference type="ChEBI" id="CHEBI:58285"/>
        <dbReference type="ChEBI" id="CHEBI:87133"/>
    </reaction>
</comment>